<reference evidence="5 6" key="1">
    <citation type="submission" date="2021-03" db="EMBL/GenBank/DDBJ databases">
        <title>novel species isolated from a fishpond in China.</title>
        <authorList>
            <person name="Lu H."/>
            <person name="Cai Z."/>
        </authorList>
    </citation>
    <scope>NUCLEOTIDE SEQUENCE [LARGE SCALE GENOMIC DNA]</scope>
    <source>
        <strain evidence="5 6">YJ13C</strain>
    </source>
</reference>
<accession>A0ABS3CJS8</accession>
<dbReference type="RefSeq" id="WP_206586547.1">
    <property type="nucleotide sequence ID" value="NZ_JAFKCU010000002.1"/>
</dbReference>
<dbReference type="EMBL" id="JAFKCU010000002">
    <property type="protein sequence ID" value="MBN7815904.1"/>
    <property type="molecule type" value="Genomic_DNA"/>
</dbReference>
<dbReference type="SUPFAM" id="SSF53850">
    <property type="entry name" value="Periplasmic binding protein-like II"/>
    <property type="match status" value="1"/>
</dbReference>
<evidence type="ECO:0000259" key="4">
    <source>
        <dbReference type="Pfam" id="PF22384"/>
    </source>
</evidence>
<evidence type="ECO:0000256" key="1">
    <source>
        <dbReference type="ARBA" id="ARBA00004418"/>
    </source>
</evidence>
<sequence>MRTIRITGVPEHFNLPWKNVIARQPFKSEGIQLEWIEESRGSGQMNKAIRENETEIALILTESFLQDFENGNPSKMIGFHVKSPLIWGIHIPGSCEVDNLSEIKEPSFLISRMGSGSQLMSFVLAKREGWQKESLNFKIVGNLPGALEAMSPEDPDMFLWEKYTTKAWVDSGDFKRIGEVPSPWSCFVIVASNKALETSEDVIIQLRDLVYEEAAKLQKSEDLPNLIHNNYDLAVEDVKAWLSQTTWATTPEVSRRDMDLAMNEMAELGILKNRLRLEDFLVIGKLSLIE</sequence>
<organism evidence="5 6">
    <name type="scientific">Algoriphagus pacificus</name>
    <dbReference type="NCBI Taxonomy" id="2811234"/>
    <lineage>
        <taxon>Bacteria</taxon>
        <taxon>Pseudomonadati</taxon>
        <taxon>Bacteroidota</taxon>
        <taxon>Cytophagia</taxon>
        <taxon>Cytophagales</taxon>
        <taxon>Cyclobacteriaceae</taxon>
        <taxon>Algoriphagus</taxon>
    </lineage>
</organism>
<comment type="similarity">
    <text evidence="2">Belongs to the bacterial solute-binding protein SsuA/TauA family.</text>
</comment>
<evidence type="ECO:0000313" key="5">
    <source>
        <dbReference type="EMBL" id="MBN7815904.1"/>
    </source>
</evidence>
<dbReference type="Gene3D" id="3.40.190.10">
    <property type="entry name" value="Periplasmic binding protein-like II"/>
    <property type="match status" value="2"/>
</dbReference>
<gene>
    <name evidence="5" type="ORF">J0A69_10710</name>
</gene>
<comment type="caution">
    <text evidence="5">The sequence shown here is derived from an EMBL/GenBank/DDBJ whole genome shotgun (WGS) entry which is preliminary data.</text>
</comment>
<dbReference type="Pfam" id="PF22384">
    <property type="entry name" value="PBP2_Ca3427_like"/>
    <property type="match status" value="1"/>
</dbReference>
<evidence type="ECO:0000313" key="6">
    <source>
        <dbReference type="Proteomes" id="UP000664480"/>
    </source>
</evidence>
<dbReference type="Proteomes" id="UP000664480">
    <property type="component" value="Unassembled WGS sequence"/>
</dbReference>
<keyword evidence="3" id="KW-0732">Signal</keyword>
<proteinExistence type="inferred from homology"/>
<protein>
    <submittedName>
        <fullName evidence="5">ABC transporter substrate-binding protein</fullName>
    </submittedName>
</protein>
<evidence type="ECO:0000256" key="3">
    <source>
        <dbReference type="ARBA" id="ARBA00022729"/>
    </source>
</evidence>
<keyword evidence="6" id="KW-1185">Reference proteome</keyword>
<evidence type="ECO:0000256" key="2">
    <source>
        <dbReference type="ARBA" id="ARBA00010742"/>
    </source>
</evidence>
<dbReference type="PANTHER" id="PTHR30024:SF47">
    <property type="entry name" value="TAURINE-BINDING PERIPLASMIC PROTEIN"/>
    <property type="match status" value="1"/>
</dbReference>
<dbReference type="InterPro" id="IPR054364">
    <property type="entry name" value="Ca3427-like_PBP2"/>
</dbReference>
<dbReference type="PANTHER" id="PTHR30024">
    <property type="entry name" value="ALIPHATIC SULFONATES-BINDING PROTEIN-RELATED"/>
    <property type="match status" value="1"/>
</dbReference>
<feature type="domain" description="Ca3427-like PBP 2" evidence="4">
    <location>
        <begin position="107"/>
        <end position="180"/>
    </location>
</feature>
<comment type="subcellular location">
    <subcellularLocation>
        <location evidence="1">Periplasm</location>
    </subcellularLocation>
</comment>
<name>A0ABS3CJS8_9BACT</name>